<dbReference type="Pfam" id="PF00241">
    <property type="entry name" value="Cofilin_ADF"/>
    <property type="match status" value="1"/>
</dbReference>
<feature type="compositionally biased region" description="Low complexity" evidence="3">
    <location>
        <begin position="360"/>
        <end position="393"/>
    </location>
</feature>
<dbReference type="SMART" id="SM00102">
    <property type="entry name" value="ADF"/>
    <property type="match status" value="1"/>
</dbReference>
<evidence type="ECO:0000256" key="2">
    <source>
        <dbReference type="PROSITE-ProRule" id="PRU00192"/>
    </source>
</evidence>
<proteinExistence type="evidence at transcript level"/>
<dbReference type="CDD" id="cd11281">
    <property type="entry name" value="ADF_drebrin_like"/>
    <property type="match status" value="1"/>
</dbReference>
<dbReference type="SUPFAM" id="SSF50044">
    <property type="entry name" value="SH3-domain"/>
    <property type="match status" value="1"/>
</dbReference>
<dbReference type="EMBL" id="FN318252">
    <property type="protein sequence ID" value="CAX73981.1"/>
    <property type="molecule type" value="mRNA"/>
</dbReference>
<keyword evidence="1 2" id="KW-0728">SH3 domain</keyword>
<evidence type="ECO:0000256" key="1">
    <source>
        <dbReference type="ARBA" id="ARBA00022443"/>
    </source>
</evidence>
<dbReference type="PANTHER" id="PTHR10829">
    <property type="entry name" value="CORTACTIN AND DREBRIN"/>
    <property type="match status" value="1"/>
</dbReference>
<dbReference type="GO" id="GO:0030027">
    <property type="term" value="C:lamellipodium"/>
    <property type="evidence" value="ECO:0007669"/>
    <property type="project" value="TreeGrafter"/>
</dbReference>
<evidence type="ECO:0000256" key="3">
    <source>
        <dbReference type="SAM" id="MobiDB-lite"/>
    </source>
</evidence>
<evidence type="ECO:0000259" key="5">
    <source>
        <dbReference type="PROSITE" id="PS51263"/>
    </source>
</evidence>
<dbReference type="Gene3D" id="3.40.20.10">
    <property type="entry name" value="Severin"/>
    <property type="match status" value="1"/>
</dbReference>
<keyword evidence="8" id="KW-1185">Reference proteome</keyword>
<dbReference type="Gene3D" id="2.30.30.40">
    <property type="entry name" value="SH3 Domains"/>
    <property type="match status" value="1"/>
</dbReference>
<reference evidence="7 8" key="3">
    <citation type="submission" date="2019-03" db="EMBL/GenBank/DDBJ databases">
        <title>An improved genome assembly of the fluke Schistosoma japonicum.</title>
        <authorList>
            <person name="Hu W."/>
            <person name="Luo F."/>
            <person name="Yin M."/>
            <person name="Mo X."/>
            <person name="Sun C."/>
            <person name="Wu Q."/>
            <person name="Zhu B."/>
            <person name="Xiang M."/>
            <person name="Wang J."/>
            <person name="Wang Y."/>
            <person name="Zhang T."/>
            <person name="Xu B."/>
            <person name="Zheng H."/>
            <person name="Feng Z."/>
        </authorList>
    </citation>
    <scope>NUCLEOTIDE SEQUENCE [LARGE SCALE GENOMIC DNA]</scope>
    <source>
        <strain evidence="7">HuSjv2</strain>
        <tissue evidence="7">Worms</tissue>
    </source>
</reference>
<dbReference type="GO" id="GO:0030427">
    <property type="term" value="C:site of polarized growth"/>
    <property type="evidence" value="ECO:0007669"/>
    <property type="project" value="TreeGrafter"/>
</dbReference>
<dbReference type="PROSITE" id="PS50002">
    <property type="entry name" value="SH3"/>
    <property type="match status" value="1"/>
</dbReference>
<dbReference type="InterPro" id="IPR002108">
    <property type="entry name" value="ADF-H"/>
</dbReference>
<dbReference type="Proteomes" id="UP000311919">
    <property type="component" value="Unassembled WGS sequence"/>
</dbReference>
<dbReference type="InterPro" id="IPR029006">
    <property type="entry name" value="ADF-H/Gelsolin-like_dom_sf"/>
</dbReference>
<dbReference type="GO" id="GO:0030833">
    <property type="term" value="P:regulation of actin filament polymerization"/>
    <property type="evidence" value="ECO:0007669"/>
    <property type="project" value="TreeGrafter"/>
</dbReference>
<name>C1LH03_SCHJA</name>
<feature type="compositionally biased region" description="Polar residues" evidence="3">
    <location>
        <begin position="403"/>
        <end position="426"/>
    </location>
</feature>
<feature type="compositionally biased region" description="Low complexity" evidence="3">
    <location>
        <begin position="336"/>
        <end position="348"/>
    </location>
</feature>
<dbReference type="GO" id="GO:0030864">
    <property type="term" value="C:cortical actin cytoskeleton"/>
    <property type="evidence" value="ECO:0007669"/>
    <property type="project" value="TreeGrafter"/>
</dbReference>
<gene>
    <name evidence="7" type="ORF">EWB00_007274</name>
</gene>
<dbReference type="GO" id="GO:0048812">
    <property type="term" value="P:neuron projection morphogenesis"/>
    <property type="evidence" value="ECO:0007669"/>
    <property type="project" value="TreeGrafter"/>
</dbReference>
<organism evidence="6">
    <name type="scientific">Schistosoma japonicum</name>
    <name type="common">Blood fluke</name>
    <dbReference type="NCBI Taxonomy" id="6182"/>
    <lineage>
        <taxon>Eukaryota</taxon>
        <taxon>Metazoa</taxon>
        <taxon>Spiralia</taxon>
        <taxon>Lophotrochozoa</taxon>
        <taxon>Platyhelminthes</taxon>
        <taxon>Trematoda</taxon>
        <taxon>Digenea</taxon>
        <taxon>Strigeidida</taxon>
        <taxon>Schistosomatoidea</taxon>
        <taxon>Schistosomatidae</taxon>
        <taxon>Schistosoma</taxon>
    </lineage>
</organism>
<sequence length="509" mass="56612">MTIDLNTNGQALSSAVHCVLDGKWPWVIFGYMGLTHTLDVKDQGHDLNEFLNGFSAEKVLYGFIRLEVTTPAKFVLIVWQGEASSESFKIACARHIDCIKRLCRTVHVTINARSEVDLDWNEIVTKVRNLTGSVCNTQPIVSDNTDSDFIPTGSVYVRANPNKDIPKGCVSKSIWQSQQHIQDSSKLISNVKASKPVFVRPICETKTDFDRIQCGNRLQHVTKQASQNEGTNTIKNRIKALESNLPSNEKTSNYQKVDPRAEIMLARQLSNSLSMDDKEDDTSHVGTCYKKQDPRSEILAARACKQPHESIFNVSEPVGTNYKRPDVQTEIHAAKDTTTLNATNNAHAISPVNKKSEVTNNSSSQNSSYQNHQQLPSQQPQQQISSPPLALSPVVHISDNRQHPNNVSNGDVNTYNQNNSVSPQNSMHKLVSSCCDSVPTIGKHQKPKENASLQAVCLYDYVANENDELSFRVGDHIFGIEQIDEGWWLGRDASGQIGLFPANYVKLLT</sequence>
<dbReference type="GO" id="GO:0014069">
    <property type="term" value="C:postsynaptic density"/>
    <property type="evidence" value="ECO:0007669"/>
    <property type="project" value="TreeGrafter"/>
</dbReference>
<dbReference type="OrthoDB" id="5971719at2759"/>
<dbReference type="GO" id="GO:0051015">
    <property type="term" value="F:actin filament binding"/>
    <property type="evidence" value="ECO:0007669"/>
    <property type="project" value="TreeGrafter"/>
</dbReference>
<feature type="domain" description="ADF-H" evidence="5">
    <location>
        <begin position="1"/>
        <end position="128"/>
    </location>
</feature>
<evidence type="ECO:0000313" key="6">
    <source>
        <dbReference type="EMBL" id="CAX73981.1"/>
    </source>
</evidence>
<evidence type="ECO:0000313" key="7">
    <source>
        <dbReference type="EMBL" id="TNN08174.1"/>
    </source>
</evidence>
<dbReference type="GO" id="GO:0005884">
    <property type="term" value="C:actin filament"/>
    <property type="evidence" value="ECO:0007669"/>
    <property type="project" value="TreeGrafter"/>
</dbReference>
<dbReference type="EMBL" id="SKCS01000414">
    <property type="protein sequence ID" value="TNN08174.1"/>
    <property type="molecule type" value="Genomic_DNA"/>
</dbReference>
<feature type="region of interest" description="Disordered" evidence="3">
    <location>
        <begin position="334"/>
        <end position="426"/>
    </location>
</feature>
<dbReference type="PROSITE" id="PS51263">
    <property type="entry name" value="ADF_H"/>
    <property type="match status" value="1"/>
</dbReference>
<dbReference type="GO" id="GO:0045211">
    <property type="term" value="C:postsynaptic membrane"/>
    <property type="evidence" value="ECO:0007669"/>
    <property type="project" value="TreeGrafter"/>
</dbReference>
<dbReference type="PRINTS" id="PR00452">
    <property type="entry name" value="SH3DOMAIN"/>
</dbReference>
<dbReference type="GO" id="GO:0098974">
    <property type="term" value="P:postsynaptic actin cytoskeleton organization"/>
    <property type="evidence" value="ECO:0007669"/>
    <property type="project" value="TreeGrafter"/>
</dbReference>
<evidence type="ECO:0000313" key="8">
    <source>
        <dbReference type="Proteomes" id="UP000311919"/>
    </source>
</evidence>
<reference evidence="6" key="1">
    <citation type="journal article" date="2009" name="Nature">
        <title>The Schistosoma japonicum genome reveals features of host-parasite interplay.</title>
        <authorList>
            <person name="Liu F."/>
            <person name="Zhou Y."/>
            <person name="Wang Z.Q."/>
            <person name="Lu G."/>
            <person name="Zheng H."/>
            <person name="Brindley P.J."/>
            <person name="McManus D.P."/>
            <person name="Blair D."/>
            <person name="Zhang Q.H."/>
            <person name="Zhong Y."/>
            <person name="Wang S."/>
            <person name="Han Z.G."/>
            <person name="Chen Z."/>
        </authorList>
    </citation>
    <scope>NUCLEOTIDE SEQUENCE</scope>
    <source>
        <strain evidence="6">Anhui</strain>
    </source>
</reference>
<dbReference type="InterPro" id="IPR001452">
    <property type="entry name" value="SH3_domain"/>
</dbReference>
<dbReference type="SMART" id="SM00326">
    <property type="entry name" value="SH3"/>
    <property type="match status" value="1"/>
</dbReference>
<protein>
    <submittedName>
        <fullName evidence="7">Drebrin-like protein</fullName>
    </submittedName>
    <submittedName>
        <fullName evidence="6">Protein app1</fullName>
    </submittedName>
</protein>
<dbReference type="GO" id="GO:0045773">
    <property type="term" value="P:positive regulation of axon extension"/>
    <property type="evidence" value="ECO:0007669"/>
    <property type="project" value="TreeGrafter"/>
</dbReference>
<dbReference type="AlphaFoldDB" id="C1LH03"/>
<dbReference type="GO" id="GO:0030425">
    <property type="term" value="C:dendrite"/>
    <property type="evidence" value="ECO:0007669"/>
    <property type="project" value="TreeGrafter"/>
</dbReference>
<dbReference type="STRING" id="6182.C1LH03"/>
<feature type="domain" description="SH3" evidence="4">
    <location>
        <begin position="450"/>
        <end position="509"/>
    </location>
</feature>
<dbReference type="Pfam" id="PF00018">
    <property type="entry name" value="SH3_1"/>
    <property type="match status" value="1"/>
</dbReference>
<dbReference type="InterPro" id="IPR036028">
    <property type="entry name" value="SH3-like_dom_sf"/>
</dbReference>
<reference evidence="6" key="2">
    <citation type="submission" date="2009-03" db="EMBL/GenBank/DDBJ databases">
        <authorList>
            <person name="Gang L."/>
        </authorList>
    </citation>
    <scope>NUCLEOTIDE SEQUENCE</scope>
    <source>
        <strain evidence="6">Anhui</strain>
    </source>
</reference>
<dbReference type="CDD" id="cd11819">
    <property type="entry name" value="SH3_Cortactin_like"/>
    <property type="match status" value="1"/>
</dbReference>
<accession>C1LH03</accession>
<dbReference type="SUPFAM" id="SSF55753">
    <property type="entry name" value="Actin depolymerizing proteins"/>
    <property type="match status" value="1"/>
</dbReference>
<dbReference type="PANTHER" id="PTHR10829:SF25">
    <property type="entry name" value="DREBRIN-LIKE PROTEIN"/>
    <property type="match status" value="1"/>
</dbReference>
<evidence type="ECO:0000259" key="4">
    <source>
        <dbReference type="PROSITE" id="PS50002"/>
    </source>
</evidence>